<keyword evidence="1" id="KW-0732">Signal</keyword>
<proteinExistence type="predicted"/>
<evidence type="ECO:0008006" key="4">
    <source>
        <dbReference type="Google" id="ProtNLM"/>
    </source>
</evidence>
<evidence type="ECO:0000313" key="3">
    <source>
        <dbReference type="Proteomes" id="UP000007463"/>
    </source>
</evidence>
<dbReference type="Proteomes" id="UP000007463">
    <property type="component" value="Chromosome"/>
</dbReference>
<accession>F2I936</accession>
<dbReference type="AlphaFoldDB" id="F2I936"/>
<dbReference type="KEGG" id="fte:Fluta_0982"/>
<reference evidence="3" key="2">
    <citation type="submission" date="2011-02" db="EMBL/GenBank/DDBJ databases">
        <title>The complete genome of Fluviicola taffensis DSM 16823.</title>
        <authorList>
            <consortium name="US DOE Joint Genome Institute (JGI-PGF)"/>
            <person name="Lucas S."/>
            <person name="Copeland A."/>
            <person name="Lapidus A."/>
            <person name="Bruce D."/>
            <person name="Goodwin L."/>
            <person name="Pitluck S."/>
            <person name="Kyrpides N."/>
            <person name="Mavromatis K."/>
            <person name="Ivanova N."/>
            <person name="Mikhailova N."/>
            <person name="Pagani I."/>
            <person name="Chertkov O."/>
            <person name="Detter J.C."/>
            <person name="Han C."/>
            <person name="Tapia R."/>
            <person name="Land M."/>
            <person name="Hauser L."/>
            <person name="Markowitz V."/>
            <person name="Cheng J.-F."/>
            <person name="Hugenholtz P."/>
            <person name="Woyke T."/>
            <person name="Wu D."/>
            <person name="Tindall B."/>
            <person name="Pomrenke H.G."/>
            <person name="Brambilla E."/>
            <person name="Klenk H.-P."/>
            <person name="Eisen J.A."/>
        </authorList>
    </citation>
    <scope>NUCLEOTIDE SEQUENCE [LARGE SCALE GENOMIC DNA]</scope>
    <source>
        <strain evidence="3">DSM 16823 / RW262 / RW262</strain>
    </source>
</reference>
<protein>
    <recommendedName>
        <fullName evidence="4">DUF4412 domain-containing protein</fullName>
    </recommendedName>
</protein>
<sequence length="293" mass="33655" precursor="true">MKRKIVVLAVAMFGYVVTGFAQFDGMEPKGTLVSVEEKTMGFVMKTENYIDVEEDKIVHYLVVAFDGEMSSIFVMNCPIRDIKSVKSGGNLLSIDFKDERELVQKKYGKDEQSEEIIKGYIEFNFDKADVCKKVTSAIQSKLTALESTYYVPTSEMEHSFVYGSKESLQMVEWNGTPFRTETYDKYKWEFYAFANDAERSFELYKASYEIGKPEIIGVEFSSTSYDDVIKIGTTGKTCYVVGPENFGFMMTFYKESSKTSEYTTLYFEFETEAEAEECRQNFQTVLDNYKASK</sequence>
<evidence type="ECO:0000256" key="1">
    <source>
        <dbReference type="SAM" id="SignalP"/>
    </source>
</evidence>
<evidence type="ECO:0000313" key="2">
    <source>
        <dbReference type="EMBL" id="AEA42983.1"/>
    </source>
</evidence>
<gene>
    <name evidence="2" type="ordered locus">Fluta_0982</name>
</gene>
<reference evidence="2 3" key="1">
    <citation type="journal article" date="2011" name="Stand. Genomic Sci.">
        <title>Complete genome sequence of the gliding freshwater bacterium Fluviicola taffensis type strain (RW262).</title>
        <authorList>
            <person name="Woyke T."/>
            <person name="Chertkov O."/>
            <person name="Lapidus A."/>
            <person name="Nolan M."/>
            <person name="Lucas S."/>
            <person name="Del Rio T.G."/>
            <person name="Tice H."/>
            <person name="Cheng J.F."/>
            <person name="Tapia R."/>
            <person name="Han C."/>
            <person name="Goodwin L."/>
            <person name="Pitluck S."/>
            <person name="Liolios K."/>
            <person name="Pagani I."/>
            <person name="Ivanova N."/>
            <person name="Huntemann M."/>
            <person name="Mavromatis K."/>
            <person name="Mikhailova N."/>
            <person name="Pati A."/>
            <person name="Chen A."/>
            <person name="Palaniappan K."/>
            <person name="Land M."/>
            <person name="Hauser L."/>
            <person name="Brambilla E.M."/>
            <person name="Rohde M."/>
            <person name="Mwirichia R."/>
            <person name="Sikorski J."/>
            <person name="Tindall B.J."/>
            <person name="Goker M."/>
            <person name="Bristow J."/>
            <person name="Eisen J.A."/>
            <person name="Markowitz V."/>
            <person name="Hugenholtz P."/>
            <person name="Klenk H.P."/>
            <person name="Kyrpides N.C."/>
        </authorList>
    </citation>
    <scope>NUCLEOTIDE SEQUENCE [LARGE SCALE GENOMIC DNA]</scope>
    <source>
        <strain evidence="3">DSM 16823 / RW262 / RW262</strain>
    </source>
</reference>
<name>F2I936_FLUTR</name>
<keyword evidence="3" id="KW-1185">Reference proteome</keyword>
<feature type="chain" id="PRO_5003283439" description="DUF4412 domain-containing protein" evidence="1">
    <location>
        <begin position="24"/>
        <end position="293"/>
    </location>
</feature>
<organism evidence="2 3">
    <name type="scientific">Fluviicola taffensis (strain DSM 16823 / NCIMB 13979 / RW262)</name>
    <dbReference type="NCBI Taxonomy" id="755732"/>
    <lineage>
        <taxon>Bacteria</taxon>
        <taxon>Pseudomonadati</taxon>
        <taxon>Bacteroidota</taxon>
        <taxon>Flavobacteriia</taxon>
        <taxon>Flavobacteriales</taxon>
        <taxon>Crocinitomicaceae</taxon>
        <taxon>Fluviicola</taxon>
    </lineage>
</organism>
<dbReference type="RefSeq" id="WP_013685755.1">
    <property type="nucleotide sequence ID" value="NC_015321.1"/>
</dbReference>
<dbReference type="EMBL" id="CP002542">
    <property type="protein sequence ID" value="AEA42983.1"/>
    <property type="molecule type" value="Genomic_DNA"/>
</dbReference>
<dbReference type="HOGENOM" id="CLU_949135_0_0_10"/>
<feature type="signal peptide" evidence="1">
    <location>
        <begin position="1"/>
        <end position="23"/>
    </location>
</feature>